<dbReference type="SMART" id="SM00028">
    <property type="entry name" value="TPR"/>
    <property type="match status" value="3"/>
</dbReference>
<feature type="repeat" description="TPR" evidence="4">
    <location>
        <begin position="92"/>
        <end position="125"/>
    </location>
</feature>
<dbReference type="PROSITE" id="PS00018">
    <property type="entry name" value="EF_HAND_1"/>
    <property type="match status" value="4"/>
</dbReference>
<dbReference type="AlphaFoldDB" id="A0A9N8HKA2"/>
<dbReference type="PANTHER" id="PTHR22904">
    <property type="entry name" value="TPR REPEAT CONTAINING PROTEIN"/>
    <property type="match status" value="1"/>
</dbReference>
<dbReference type="SUPFAM" id="SSF48452">
    <property type="entry name" value="TPR-like"/>
    <property type="match status" value="1"/>
</dbReference>
<dbReference type="InterPro" id="IPR011990">
    <property type="entry name" value="TPR-like_helical_dom_sf"/>
</dbReference>
<evidence type="ECO:0000256" key="1">
    <source>
        <dbReference type="ARBA" id="ARBA00022737"/>
    </source>
</evidence>
<dbReference type="Pfam" id="PF13833">
    <property type="entry name" value="EF-hand_8"/>
    <property type="match status" value="1"/>
</dbReference>
<comment type="caution">
    <text evidence="7">The sequence shown here is derived from an EMBL/GenBank/DDBJ whole genome shotgun (WGS) entry which is preliminary data.</text>
</comment>
<dbReference type="PANTHER" id="PTHR22904:SF523">
    <property type="entry name" value="STRESS-INDUCED-PHOSPHOPROTEIN 1"/>
    <property type="match status" value="1"/>
</dbReference>
<dbReference type="Gene3D" id="1.10.238.10">
    <property type="entry name" value="EF-hand"/>
    <property type="match status" value="3"/>
</dbReference>
<feature type="domain" description="EF-hand" evidence="6">
    <location>
        <begin position="248"/>
        <end position="283"/>
    </location>
</feature>
<evidence type="ECO:0000313" key="8">
    <source>
        <dbReference type="Proteomes" id="UP001153069"/>
    </source>
</evidence>
<dbReference type="Pfam" id="PF13499">
    <property type="entry name" value="EF-hand_7"/>
    <property type="match status" value="2"/>
</dbReference>
<dbReference type="SUPFAM" id="SSF47473">
    <property type="entry name" value="EF-hand"/>
    <property type="match status" value="2"/>
</dbReference>
<dbReference type="PROSITE" id="PS50222">
    <property type="entry name" value="EF_HAND_2"/>
    <property type="match status" value="5"/>
</dbReference>
<evidence type="ECO:0000256" key="2">
    <source>
        <dbReference type="ARBA" id="ARBA00022803"/>
    </source>
</evidence>
<feature type="region of interest" description="Disordered" evidence="5">
    <location>
        <begin position="167"/>
        <end position="214"/>
    </location>
</feature>
<evidence type="ECO:0000259" key="6">
    <source>
        <dbReference type="PROSITE" id="PS50222"/>
    </source>
</evidence>
<dbReference type="InterPro" id="IPR011992">
    <property type="entry name" value="EF-hand-dom_pair"/>
</dbReference>
<accession>A0A9N8HKA2</accession>
<evidence type="ECO:0000256" key="3">
    <source>
        <dbReference type="ARBA" id="ARBA00022837"/>
    </source>
</evidence>
<dbReference type="Gene3D" id="1.25.40.10">
    <property type="entry name" value="Tetratricopeptide repeat domain"/>
    <property type="match status" value="1"/>
</dbReference>
<evidence type="ECO:0000256" key="4">
    <source>
        <dbReference type="PROSITE-ProRule" id="PRU00339"/>
    </source>
</evidence>
<keyword evidence="3" id="KW-0106">Calcium</keyword>
<feature type="compositionally biased region" description="Low complexity" evidence="5">
    <location>
        <begin position="1"/>
        <end position="13"/>
    </location>
</feature>
<dbReference type="OrthoDB" id="2423701at2759"/>
<dbReference type="Pfam" id="PF13432">
    <property type="entry name" value="TPR_16"/>
    <property type="match status" value="1"/>
</dbReference>
<feature type="compositionally biased region" description="Basic and acidic residues" evidence="5">
    <location>
        <begin position="179"/>
        <end position="199"/>
    </location>
</feature>
<dbReference type="EMBL" id="CAICTM010000740">
    <property type="protein sequence ID" value="CAB9515832.1"/>
    <property type="molecule type" value="Genomic_DNA"/>
</dbReference>
<evidence type="ECO:0000256" key="5">
    <source>
        <dbReference type="SAM" id="MobiDB-lite"/>
    </source>
</evidence>
<proteinExistence type="predicted"/>
<gene>
    <name evidence="7" type="ORF">SEMRO_741_G195760.1</name>
</gene>
<dbReference type="GO" id="GO:0005509">
    <property type="term" value="F:calcium ion binding"/>
    <property type="evidence" value="ECO:0007669"/>
    <property type="project" value="InterPro"/>
</dbReference>
<feature type="region of interest" description="Disordered" evidence="5">
    <location>
        <begin position="1"/>
        <end position="62"/>
    </location>
</feature>
<reference evidence="7" key="1">
    <citation type="submission" date="2020-06" db="EMBL/GenBank/DDBJ databases">
        <authorList>
            <consortium name="Plant Systems Biology data submission"/>
        </authorList>
    </citation>
    <scope>NUCLEOTIDE SEQUENCE</scope>
    <source>
        <strain evidence="7">D6</strain>
    </source>
</reference>
<dbReference type="CDD" id="cd00051">
    <property type="entry name" value="EFh"/>
    <property type="match status" value="2"/>
</dbReference>
<feature type="domain" description="EF-hand" evidence="6">
    <location>
        <begin position="507"/>
        <end position="542"/>
    </location>
</feature>
<keyword evidence="8" id="KW-1185">Reference proteome</keyword>
<feature type="domain" description="EF-hand" evidence="6">
    <location>
        <begin position="551"/>
        <end position="586"/>
    </location>
</feature>
<sequence>MSPKSSDRAPSSSFFHTLAQELDEEGLHASTPARPTSKPRGNMSKLKELSSQEREALAEKNKDKGNVAFKAGKWDEAIRYYSRAIKVDDKDYLCLANRSAAHMRRGTYDEALKDAERAIKIKPKYAKGHVRKAAALHAMKKYDEEVQAIKEGLKICPDDSTLKQGLEAAKRNNNSKATETADKAKETRKAKQEYQSSKDRKTKTGGVKKEKGPKNVSQFVAETKKILELQMAALQAQLDMVNELTRMTIKEKLDLLFSLMDKDGDGTIDAKELADGLRKQNDGLSFSGSIEKSIEMIAIFDDDGDAELDREEFEHFVEKMVLELDSSFDEFAEFLVYQILFSEKKKEEEEEEEVDLEKVNQLVKERGELLDSLSDPRMMTLFRLFDIDGDGSVSFKEVACGLYHLTKDMEESAKATTGLLLMLDKDDQRVLGFQQFAKLILAIAATTGITFDEVADDLTLALTSEDAELDAAVLERLTLADEEYAQARDQERKLNQHREEVLSMDPLSYNRSVRLFDLWDVNGDGEIDFDELFEGLCKYHAAAKDNRDEREIELIAQKLMEHQDVDGNNVLDRDEFACAMVKYAGFVKADLHELIDYMCVVTSLGEQVANKRYND</sequence>
<evidence type="ECO:0000313" key="7">
    <source>
        <dbReference type="EMBL" id="CAB9515832.1"/>
    </source>
</evidence>
<keyword evidence="2 4" id="KW-0802">TPR repeat</keyword>
<feature type="repeat" description="TPR" evidence="4">
    <location>
        <begin position="58"/>
        <end position="91"/>
    </location>
</feature>
<feature type="domain" description="EF-hand" evidence="6">
    <location>
        <begin position="288"/>
        <end position="323"/>
    </location>
</feature>
<dbReference type="GO" id="GO:0051879">
    <property type="term" value="F:Hsp90 protein binding"/>
    <property type="evidence" value="ECO:0007669"/>
    <property type="project" value="TreeGrafter"/>
</dbReference>
<feature type="domain" description="EF-hand" evidence="6">
    <location>
        <begin position="373"/>
        <end position="408"/>
    </location>
</feature>
<dbReference type="SMART" id="SM00054">
    <property type="entry name" value="EFh"/>
    <property type="match status" value="5"/>
</dbReference>
<dbReference type="InterPro" id="IPR019734">
    <property type="entry name" value="TPR_rpt"/>
</dbReference>
<protein>
    <submittedName>
        <fullName evidence="7">Tetratricopeptide repeat domain</fullName>
    </submittedName>
</protein>
<organism evidence="7 8">
    <name type="scientific">Seminavis robusta</name>
    <dbReference type="NCBI Taxonomy" id="568900"/>
    <lineage>
        <taxon>Eukaryota</taxon>
        <taxon>Sar</taxon>
        <taxon>Stramenopiles</taxon>
        <taxon>Ochrophyta</taxon>
        <taxon>Bacillariophyta</taxon>
        <taxon>Bacillariophyceae</taxon>
        <taxon>Bacillariophycidae</taxon>
        <taxon>Naviculales</taxon>
        <taxon>Naviculaceae</taxon>
        <taxon>Seminavis</taxon>
    </lineage>
</organism>
<dbReference type="PROSITE" id="PS50005">
    <property type="entry name" value="TPR"/>
    <property type="match status" value="2"/>
</dbReference>
<name>A0A9N8HKA2_9STRA</name>
<feature type="compositionally biased region" description="Basic and acidic residues" evidence="5">
    <location>
        <begin position="45"/>
        <end position="62"/>
    </location>
</feature>
<dbReference type="InterPro" id="IPR002048">
    <property type="entry name" value="EF_hand_dom"/>
</dbReference>
<dbReference type="InterPro" id="IPR018247">
    <property type="entry name" value="EF_Hand_1_Ca_BS"/>
</dbReference>
<keyword evidence="1" id="KW-0677">Repeat</keyword>
<dbReference type="Proteomes" id="UP001153069">
    <property type="component" value="Unassembled WGS sequence"/>
</dbReference>